<keyword evidence="1" id="KW-1133">Transmembrane helix</keyword>
<evidence type="ECO:0000313" key="3">
    <source>
        <dbReference type="Proteomes" id="UP001254848"/>
    </source>
</evidence>
<feature type="transmembrane region" description="Helical" evidence="1">
    <location>
        <begin position="29"/>
        <end position="49"/>
    </location>
</feature>
<proteinExistence type="predicted"/>
<dbReference type="Proteomes" id="UP001254848">
    <property type="component" value="Unassembled WGS sequence"/>
</dbReference>
<accession>A0ABU3P2Z5</accession>
<dbReference type="InterPro" id="IPR003474">
    <property type="entry name" value="Glcn_transporter"/>
</dbReference>
<feature type="transmembrane region" description="Helical" evidence="1">
    <location>
        <begin position="408"/>
        <end position="429"/>
    </location>
</feature>
<reference evidence="2 3" key="1">
    <citation type="submission" date="2023-07" db="EMBL/GenBank/DDBJ databases">
        <title>The novel representative of Negativicutes class, Anaeroselena agilis gen. nov. sp. nov.</title>
        <authorList>
            <person name="Prokofeva M.I."/>
            <person name="Elcheninov A.G."/>
            <person name="Klyukina A."/>
            <person name="Kublanov I.V."/>
            <person name="Frolov E.N."/>
            <person name="Podosokorskaya O.A."/>
        </authorList>
    </citation>
    <scope>NUCLEOTIDE SEQUENCE [LARGE SCALE GENOMIC DNA]</scope>
    <source>
        <strain evidence="2 3">4137-cl</strain>
    </source>
</reference>
<feature type="transmembrane region" description="Helical" evidence="1">
    <location>
        <begin position="256"/>
        <end position="275"/>
    </location>
</feature>
<evidence type="ECO:0008006" key="4">
    <source>
        <dbReference type="Google" id="ProtNLM"/>
    </source>
</evidence>
<protein>
    <recommendedName>
        <fullName evidence="4">Citrate transporter</fullName>
    </recommendedName>
</protein>
<feature type="transmembrane region" description="Helical" evidence="1">
    <location>
        <begin position="56"/>
        <end position="74"/>
    </location>
</feature>
<gene>
    <name evidence="2" type="ORF">Q4T40_19360</name>
</gene>
<feature type="transmembrane region" description="Helical" evidence="1">
    <location>
        <begin position="104"/>
        <end position="128"/>
    </location>
</feature>
<dbReference type="PANTHER" id="PTHR30354:SF7">
    <property type="entry name" value="BLL7963 PROTEIN"/>
    <property type="match status" value="1"/>
</dbReference>
<comment type="caution">
    <text evidence="2">The sequence shown here is derived from an EMBL/GenBank/DDBJ whole genome shotgun (WGS) entry which is preliminary data.</text>
</comment>
<evidence type="ECO:0000256" key="1">
    <source>
        <dbReference type="SAM" id="Phobius"/>
    </source>
</evidence>
<dbReference type="RefSeq" id="WP_413781851.1">
    <property type="nucleotide sequence ID" value="NZ_JAUOZS010000001.1"/>
</dbReference>
<keyword evidence="1" id="KW-0812">Transmembrane</keyword>
<dbReference type="PANTHER" id="PTHR30354">
    <property type="entry name" value="GNT FAMILY GLUCONATE TRANSPORTER"/>
    <property type="match status" value="1"/>
</dbReference>
<evidence type="ECO:0000313" key="2">
    <source>
        <dbReference type="EMBL" id="MDT8903394.1"/>
    </source>
</evidence>
<feature type="transmembrane region" description="Helical" evidence="1">
    <location>
        <begin position="140"/>
        <end position="161"/>
    </location>
</feature>
<feature type="transmembrane region" description="Helical" evidence="1">
    <location>
        <begin position="181"/>
        <end position="202"/>
    </location>
</feature>
<organism evidence="2 3">
    <name type="scientific">Anaeroselena agilis</name>
    <dbReference type="NCBI Taxonomy" id="3063788"/>
    <lineage>
        <taxon>Bacteria</taxon>
        <taxon>Bacillati</taxon>
        <taxon>Bacillota</taxon>
        <taxon>Negativicutes</taxon>
        <taxon>Acetonemataceae</taxon>
        <taxon>Anaeroselena</taxon>
    </lineage>
</organism>
<feature type="transmembrane region" description="Helical" evidence="1">
    <location>
        <begin position="372"/>
        <end position="396"/>
    </location>
</feature>
<feature type="transmembrane region" description="Helical" evidence="1">
    <location>
        <begin position="301"/>
        <end position="320"/>
    </location>
</feature>
<keyword evidence="3" id="KW-1185">Reference proteome</keyword>
<dbReference type="EMBL" id="JAUOZS010000001">
    <property type="protein sequence ID" value="MDT8903394.1"/>
    <property type="molecule type" value="Genomic_DNA"/>
</dbReference>
<name>A0ABU3P2Z5_9FIRM</name>
<sequence>MDLSVLGLILSLVVLIALALRGWHIILLAPIATVIVCLFSGLDVLQSLYGPYMEGFIAYAKRFYLVFLGASLFAKYMDDSGAAKTIALAILKRVGRDKPFPMLVAIWIITTVLTYGGVNLWVVSFALIPIALPIFKEMNLPWHLCLAPFMLGLGTATLTMLPGTPALANIMPTKYLGTTATAAPLIGVVSSIISTALGLYYVKWALNKAQQRGEVFSRPDSIMVGNVEKTELPSLPMSIIPPAALLIVLNVFKVDIVYSLLGGTLLCIVLFYKYVNNHLDTLNKGAVNTILPMVNTCADVGYGKVVAATAGFTTAVNALMSIPGHPLISMTVAVNLLCAITGSGSGGLGIALEVLIPKYQALGLNPEVIHRIAAMASGGLDTMPHNGAVITILAVFGLTHKVGYRHMFATCVVVPLITLIPAVILAILFY</sequence>
<keyword evidence="1" id="KW-0472">Membrane</keyword>
<feature type="transmembrane region" description="Helical" evidence="1">
    <location>
        <begin position="332"/>
        <end position="352"/>
    </location>
</feature>